<dbReference type="Proteomes" id="UP001172155">
    <property type="component" value="Unassembled WGS sequence"/>
</dbReference>
<dbReference type="InterPro" id="IPR011009">
    <property type="entry name" value="Kinase-like_dom_sf"/>
</dbReference>
<accession>A0AA40BPI6</accession>
<dbReference type="InterPro" id="IPR011048">
    <property type="entry name" value="Haem_d1_sf"/>
</dbReference>
<dbReference type="GO" id="GO:0004672">
    <property type="term" value="F:protein kinase activity"/>
    <property type="evidence" value="ECO:0007669"/>
    <property type="project" value="InterPro"/>
</dbReference>
<keyword evidence="3" id="KW-1185">Reference proteome</keyword>
<gene>
    <name evidence="2" type="ORF">B0T18DRAFT_450113</name>
</gene>
<dbReference type="PROSITE" id="PS50011">
    <property type="entry name" value="PROTEIN_KINASE_DOM"/>
    <property type="match status" value="1"/>
</dbReference>
<sequence length="442" mass="48353">MVKQLPSGTGGPARSGDGWWIKLTDMGVASYYHPRNDRHRVPGPWGTVPFLSPDMLRLDEERPVPSSFEQAQKADIWAVGITLLVTAARGLPLWRSASDAEVLGLYKKYLAPIPDHPLTDANLSLEARRFLQFLVQPHVAIRPTADQALAHEWMRPRRGPIPFLRELYTFYLEHQPILEMFFSFDQTYLIVVTKHQVTLVPVVPGNAEVIFQAIGKIVVVAPLLVGILTLFEASGTITRIHVLSRTVVDTVQVKPLNASNTYHIAASPTFTRLAIARDGQLTLITTTETKSSPIKGGLHTIMDSPILGVQFLKTDATPTTDQLIVATQTALHYLPLSTIPDDRTILLDDERAVPYPTITGAPNNISLAPDGDVITMTTSDGKTWTTRAAWGCWRRGEQVAAGSIVSGSKPGMMAVVKGVQVAVVKGRGWGDVVTIKEDDVAP</sequence>
<dbReference type="GO" id="GO:0005524">
    <property type="term" value="F:ATP binding"/>
    <property type="evidence" value="ECO:0007669"/>
    <property type="project" value="InterPro"/>
</dbReference>
<dbReference type="InterPro" id="IPR000719">
    <property type="entry name" value="Prot_kinase_dom"/>
</dbReference>
<dbReference type="PANTHER" id="PTHR24347">
    <property type="entry name" value="SERINE/THREONINE-PROTEIN KINASE"/>
    <property type="match status" value="1"/>
</dbReference>
<dbReference type="AlphaFoldDB" id="A0AA40BPI6"/>
<keyword evidence="2" id="KW-0808">Transferase</keyword>
<dbReference type="EMBL" id="JAUKUD010000007">
    <property type="protein sequence ID" value="KAK0738057.1"/>
    <property type="molecule type" value="Genomic_DNA"/>
</dbReference>
<evidence type="ECO:0000259" key="1">
    <source>
        <dbReference type="PROSITE" id="PS50011"/>
    </source>
</evidence>
<organism evidence="2 3">
    <name type="scientific">Schizothecium vesticola</name>
    <dbReference type="NCBI Taxonomy" id="314040"/>
    <lineage>
        <taxon>Eukaryota</taxon>
        <taxon>Fungi</taxon>
        <taxon>Dikarya</taxon>
        <taxon>Ascomycota</taxon>
        <taxon>Pezizomycotina</taxon>
        <taxon>Sordariomycetes</taxon>
        <taxon>Sordariomycetidae</taxon>
        <taxon>Sordariales</taxon>
        <taxon>Schizotheciaceae</taxon>
        <taxon>Schizothecium</taxon>
    </lineage>
</organism>
<dbReference type="SUPFAM" id="SSF56112">
    <property type="entry name" value="Protein kinase-like (PK-like)"/>
    <property type="match status" value="1"/>
</dbReference>
<evidence type="ECO:0000313" key="3">
    <source>
        <dbReference type="Proteomes" id="UP001172155"/>
    </source>
</evidence>
<dbReference type="SUPFAM" id="SSF51004">
    <property type="entry name" value="C-terminal (heme d1) domain of cytochrome cd1-nitrite reductase"/>
    <property type="match status" value="1"/>
</dbReference>
<proteinExistence type="predicted"/>
<dbReference type="Pfam" id="PF00069">
    <property type="entry name" value="Pkinase"/>
    <property type="match status" value="1"/>
</dbReference>
<comment type="caution">
    <text evidence="2">The sequence shown here is derived from an EMBL/GenBank/DDBJ whole genome shotgun (WGS) entry which is preliminary data.</text>
</comment>
<reference evidence="2" key="1">
    <citation type="submission" date="2023-06" db="EMBL/GenBank/DDBJ databases">
        <title>Genome-scale phylogeny and comparative genomics of the fungal order Sordariales.</title>
        <authorList>
            <consortium name="Lawrence Berkeley National Laboratory"/>
            <person name="Hensen N."/>
            <person name="Bonometti L."/>
            <person name="Westerberg I."/>
            <person name="Brannstrom I.O."/>
            <person name="Guillou S."/>
            <person name="Cros-Aarteil S."/>
            <person name="Calhoun S."/>
            <person name="Haridas S."/>
            <person name="Kuo A."/>
            <person name="Mondo S."/>
            <person name="Pangilinan J."/>
            <person name="Riley R."/>
            <person name="LaButti K."/>
            <person name="Andreopoulos B."/>
            <person name="Lipzen A."/>
            <person name="Chen C."/>
            <person name="Yanf M."/>
            <person name="Daum C."/>
            <person name="Ng V."/>
            <person name="Clum A."/>
            <person name="Steindorff A."/>
            <person name="Ohm R."/>
            <person name="Martin F."/>
            <person name="Silar P."/>
            <person name="Natvig D."/>
            <person name="Lalanne C."/>
            <person name="Gautier V."/>
            <person name="Ament-velasquez S.L."/>
            <person name="Kruys A."/>
            <person name="Hutchinson M.I."/>
            <person name="Powell A.J."/>
            <person name="Barry K."/>
            <person name="Miller A.N."/>
            <person name="Grigoriev I.V."/>
            <person name="Debuchy R."/>
            <person name="Gladieux P."/>
            <person name="Thoren M.H."/>
            <person name="Johannesson H."/>
        </authorList>
    </citation>
    <scope>NUCLEOTIDE SEQUENCE</scope>
    <source>
        <strain evidence="2">SMH3187-1</strain>
    </source>
</reference>
<dbReference type="Gene3D" id="1.10.510.10">
    <property type="entry name" value="Transferase(Phosphotransferase) domain 1"/>
    <property type="match status" value="1"/>
</dbReference>
<keyword evidence="2" id="KW-0418">Kinase</keyword>
<evidence type="ECO:0000313" key="2">
    <source>
        <dbReference type="EMBL" id="KAK0738057.1"/>
    </source>
</evidence>
<protein>
    <submittedName>
        <fullName evidence="2">Kinase-like domain-containing protein</fullName>
    </submittedName>
</protein>
<name>A0AA40BPI6_9PEZI</name>
<feature type="domain" description="Protein kinase" evidence="1">
    <location>
        <begin position="1"/>
        <end position="154"/>
    </location>
</feature>